<feature type="domain" description="Ribosomal RNA small subunit methyltransferase E PUA-like" evidence="14">
    <location>
        <begin position="28"/>
        <end position="70"/>
    </location>
</feature>
<name>A0A023D4Q2_ACIMT</name>
<dbReference type="GO" id="GO:0070475">
    <property type="term" value="P:rRNA base methylation"/>
    <property type="evidence" value="ECO:0007669"/>
    <property type="project" value="TreeGrafter"/>
</dbReference>
<dbReference type="Gene3D" id="3.40.1280.10">
    <property type="match status" value="1"/>
</dbReference>
<dbReference type="Pfam" id="PF04452">
    <property type="entry name" value="Methyltrans_RNA"/>
    <property type="match status" value="1"/>
</dbReference>
<evidence type="ECO:0000256" key="7">
    <source>
        <dbReference type="ARBA" id="ARBA00022603"/>
    </source>
</evidence>
<evidence type="ECO:0000313" key="15">
    <source>
        <dbReference type="EMBL" id="GAJ28781.1"/>
    </source>
</evidence>
<dbReference type="InterPro" id="IPR015947">
    <property type="entry name" value="PUA-like_sf"/>
</dbReference>
<dbReference type="PANTHER" id="PTHR30027:SF3">
    <property type="entry name" value="16S RRNA (URACIL(1498)-N(3))-METHYLTRANSFERASE"/>
    <property type="match status" value="1"/>
</dbReference>
<organism evidence="15 16">
    <name type="scientific">Acidomonas methanolica NBRC 104435</name>
    <dbReference type="NCBI Taxonomy" id="1231351"/>
    <lineage>
        <taxon>Bacteria</taxon>
        <taxon>Pseudomonadati</taxon>
        <taxon>Pseudomonadota</taxon>
        <taxon>Alphaproteobacteria</taxon>
        <taxon>Acetobacterales</taxon>
        <taxon>Acetobacteraceae</taxon>
        <taxon>Acidomonas</taxon>
    </lineage>
</organism>
<dbReference type="SUPFAM" id="SSF88697">
    <property type="entry name" value="PUA domain-like"/>
    <property type="match status" value="1"/>
</dbReference>
<reference evidence="16" key="1">
    <citation type="journal article" date="2014" name="FEMS Microbiol. Lett.">
        <title>Draft Genomic DNA Sequence of the Facultatively Methylotrophic Bacterium Acidomonas methanolica type strain MB58.</title>
        <authorList>
            <person name="Higashiura N."/>
            <person name="Hadano H."/>
            <person name="Hirakawa H."/>
            <person name="Matsutani M."/>
            <person name="Takabe S."/>
            <person name="Matsushita K."/>
            <person name="Azuma Y."/>
        </authorList>
    </citation>
    <scope>NUCLEOTIDE SEQUENCE [LARGE SCALE GENOMIC DNA]</scope>
    <source>
        <strain evidence="16">MB58</strain>
    </source>
</reference>
<evidence type="ECO:0000256" key="9">
    <source>
        <dbReference type="ARBA" id="ARBA00022691"/>
    </source>
</evidence>
<dbReference type="InterPro" id="IPR029028">
    <property type="entry name" value="Alpha/beta_knot_MTases"/>
</dbReference>
<feature type="domain" description="Ribosomal RNA small subunit methyltransferase E methyltransferase" evidence="13">
    <location>
        <begin position="84"/>
        <end position="235"/>
    </location>
</feature>
<keyword evidence="7 12" id="KW-0489">Methyltransferase</keyword>
<evidence type="ECO:0000313" key="16">
    <source>
        <dbReference type="Proteomes" id="UP000019760"/>
    </source>
</evidence>
<dbReference type="GO" id="GO:0005737">
    <property type="term" value="C:cytoplasm"/>
    <property type="evidence" value="ECO:0007669"/>
    <property type="project" value="UniProtKB-SubCell"/>
</dbReference>
<evidence type="ECO:0000256" key="10">
    <source>
        <dbReference type="ARBA" id="ARBA00025699"/>
    </source>
</evidence>
<evidence type="ECO:0000256" key="3">
    <source>
        <dbReference type="ARBA" id="ARBA00012328"/>
    </source>
</evidence>
<dbReference type="RefSeq" id="WP_042057754.1">
    <property type="nucleotide sequence ID" value="NZ_BAND01000038.1"/>
</dbReference>
<dbReference type="InterPro" id="IPR046886">
    <property type="entry name" value="RsmE_MTase_dom"/>
</dbReference>
<keyword evidence="9 12" id="KW-0949">S-adenosyl-L-methionine</keyword>
<dbReference type="InterPro" id="IPR006700">
    <property type="entry name" value="RsmE"/>
</dbReference>
<evidence type="ECO:0000259" key="13">
    <source>
        <dbReference type="Pfam" id="PF04452"/>
    </source>
</evidence>
<dbReference type="GO" id="GO:0070042">
    <property type="term" value="F:rRNA (uridine-N3-)-methyltransferase activity"/>
    <property type="evidence" value="ECO:0007669"/>
    <property type="project" value="TreeGrafter"/>
</dbReference>
<evidence type="ECO:0000256" key="5">
    <source>
        <dbReference type="ARBA" id="ARBA00022490"/>
    </source>
</evidence>
<evidence type="ECO:0000256" key="1">
    <source>
        <dbReference type="ARBA" id="ARBA00004496"/>
    </source>
</evidence>
<evidence type="ECO:0000256" key="11">
    <source>
        <dbReference type="ARBA" id="ARBA00047944"/>
    </source>
</evidence>
<dbReference type="AlphaFoldDB" id="A0A023D4Q2"/>
<keyword evidence="6 12" id="KW-0698">rRNA processing</keyword>
<proteinExistence type="inferred from homology"/>
<dbReference type="Pfam" id="PF20260">
    <property type="entry name" value="PUA_4"/>
    <property type="match status" value="1"/>
</dbReference>
<dbReference type="NCBIfam" id="TIGR00046">
    <property type="entry name" value="RsmE family RNA methyltransferase"/>
    <property type="match status" value="1"/>
</dbReference>
<accession>A0A023D4Q2</accession>
<dbReference type="OrthoDB" id="9815641at2"/>
<dbReference type="PIRSF" id="PIRSF015601">
    <property type="entry name" value="MTase_slr0722"/>
    <property type="match status" value="1"/>
</dbReference>
<keyword evidence="8 12" id="KW-0808">Transferase</keyword>
<reference evidence="15 16" key="2">
    <citation type="journal article" date="2014" name="FEMS Microbiol. Lett.">
        <title>Draft genomic DNA sequence of the facultatively methylotrophic bacterium Acidomonas methanolica type strain MB58.</title>
        <authorList>
            <person name="Higashiura N."/>
            <person name="Hadano H."/>
            <person name="Hirakawa H."/>
            <person name="Matsutani M."/>
            <person name="Takabe S."/>
            <person name="Matsushita K."/>
            <person name="Azuma Y."/>
        </authorList>
    </citation>
    <scope>NUCLEOTIDE SEQUENCE [LARGE SCALE GENOMIC DNA]</scope>
    <source>
        <strain evidence="15 16">MB58</strain>
    </source>
</reference>
<dbReference type="CDD" id="cd18084">
    <property type="entry name" value="RsmE-like"/>
    <property type="match status" value="1"/>
</dbReference>
<gene>
    <name evidence="15" type="ORF">Amme_038_030</name>
</gene>
<comment type="subcellular location">
    <subcellularLocation>
        <location evidence="1 12">Cytoplasm</location>
    </subcellularLocation>
</comment>
<dbReference type="NCBIfam" id="NF008696">
    <property type="entry name" value="PRK11713.3-5"/>
    <property type="match status" value="1"/>
</dbReference>
<keyword evidence="5 12" id="KW-0963">Cytoplasm</keyword>
<dbReference type="EC" id="2.1.1.193" evidence="3 12"/>
<keyword evidence="16" id="KW-1185">Reference proteome</keyword>
<comment type="caution">
    <text evidence="15">The sequence shown here is derived from an EMBL/GenBank/DDBJ whole genome shotgun (WGS) entry which is preliminary data.</text>
</comment>
<comment type="similarity">
    <text evidence="2 12">Belongs to the RNA methyltransferase RsmE family.</text>
</comment>
<sequence length="249" mass="27085">MQDAPRLYIDPGHASLFRPDAELALSPDHARYLGTVLRLGPGDAVSVFNARDGEWDAVLTGVRKDRGTLRLAERRRMPDIRVGATLFFAPLKRDATDLVIRMGTELGVSCFAPVMTARTNTHRLNAERLRAIAIEAAEQCERLDVPRIDDPVPLVQAMEAWPAELPLFAAMERFDGAAALPREWAAGYGVLIGPEGGFAPEERRWIEGRSGVTPLSLGALVLRADTAACAALALLGAQGVLFDSHRLLK</sequence>
<evidence type="ECO:0000256" key="12">
    <source>
        <dbReference type="PIRNR" id="PIRNR015601"/>
    </source>
</evidence>
<evidence type="ECO:0000256" key="4">
    <source>
        <dbReference type="ARBA" id="ARBA00013673"/>
    </source>
</evidence>
<comment type="function">
    <text evidence="10 12">Specifically methylates the N3 position of the uracil ring of uridine 1498 (m3U1498) in 16S rRNA. Acts on the fully assembled 30S ribosomal subunit.</text>
</comment>
<dbReference type="EMBL" id="BAND01000038">
    <property type="protein sequence ID" value="GAJ28781.1"/>
    <property type="molecule type" value="Genomic_DNA"/>
</dbReference>
<dbReference type="InterPro" id="IPR029026">
    <property type="entry name" value="tRNA_m1G_MTases_N"/>
</dbReference>
<evidence type="ECO:0000256" key="2">
    <source>
        <dbReference type="ARBA" id="ARBA00005528"/>
    </source>
</evidence>
<dbReference type="PANTHER" id="PTHR30027">
    <property type="entry name" value="RIBOSOMAL RNA SMALL SUBUNIT METHYLTRANSFERASE E"/>
    <property type="match status" value="1"/>
</dbReference>
<dbReference type="Proteomes" id="UP000019760">
    <property type="component" value="Unassembled WGS sequence"/>
</dbReference>
<dbReference type="Gene3D" id="2.40.240.20">
    <property type="entry name" value="Hypothetical PUA domain-like, domain 1"/>
    <property type="match status" value="1"/>
</dbReference>
<dbReference type="SUPFAM" id="SSF75217">
    <property type="entry name" value="alpha/beta knot"/>
    <property type="match status" value="1"/>
</dbReference>
<dbReference type="InterPro" id="IPR046887">
    <property type="entry name" value="RsmE_PUA-like"/>
</dbReference>
<protein>
    <recommendedName>
        <fullName evidence="4 12">Ribosomal RNA small subunit methyltransferase E</fullName>
        <ecNumber evidence="3 12">2.1.1.193</ecNumber>
    </recommendedName>
</protein>
<evidence type="ECO:0000256" key="6">
    <source>
        <dbReference type="ARBA" id="ARBA00022552"/>
    </source>
</evidence>
<comment type="catalytic activity">
    <reaction evidence="11 12">
        <text>uridine(1498) in 16S rRNA + S-adenosyl-L-methionine = N(3)-methyluridine(1498) in 16S rRNA + S-adenosyl-L-homocysteine + H(+)</text>
        <dbReference type="Rhea" id="RHEA:42920"/>
        <dbReference type="Rhea" id="RHEA-COMP:10283"/>
        <dbReference type="Rhea" id="RHEA-COMP:10284"/>
        <dbReference type="ChEBI" id="CHEBI:15378"/>
        <dbReference type="ChEBI" id="CHEBI:57856"/>
        <dbReference type="ChEBI" id="CHEBI:59789"/>
        <dbReference type="ChEBI" id="CHEBI:65315"/>
        <dbReference type="ChEBI" id="CHEBI:74502"/>
        <dbReference type="EC" id="2.1.1.193"/>
    </reaction>
</comment>
<evidence type="ECO:0000259" key="14">
    <source>
        <dbReference type="Pfam" id="PF20260"/>
    </source>
</evidence>
<evidence type="ECO:0000256" key="8">
    <source>
        <dbReference type="ARBA" id="ARBA00022679"/>
    </source>
</evidence>